<accession>A0A9E7STX9</accession>
<evidence type="ECO:0000256" key="5">
    <source>
        <dbReference type="ARBA" id="ARBA00022438"/>
    </source>
</evidence>
<name>A0A9E7STX9_9EURY</name>
<evidence type="ECO:0000256" key="1">
    <source>
        <dbReference type="ARBA" id="ARBA00001941"/>
    </source>
</evidence>
<dbReference type="InterPro" id="IPR052170">
    <property type="entry name" value="M29_Exopeptidase"/>
</dbReference>
<keyword evidence="5 10" id="KW-0031">Aminopeptidase</keyword>
<dbReference type="Proteomes" id="UP001056855">
    <property type="component" value="Chromosome"/>
</dbReference>
<protein>
    <submittedName>
        <fullName evidence="10">Aminopeptidase</fullName>
    </submittedName>
</protein>
<dbReference type="AlphaFoldDB" id="A0A9E7STX9"/>
<dbReference type="KEGG" id="sawl:NGM29_10505"/>
<dbReference type="GO" id="GO:0008237">
    <property type="term" value="F:metallopeptidase activity"/>
    <property type="evidence" value="ECO:0007669"/>
    <property type="project" value="UniProtKB-KW"/>
</dbReference>
<evidence type="ECO:0000256" key="7">
    <source>
        <dbReference type="ARBA" id="ARBA00022723"/>
    </source>
</evidence>
<keyword evidence="6" id="KW-0645">Protease</keyword>
<gene>
    <name evidence="10" type="ORF">NGM29_10505</name>
</gene>
<organism evidence="10 11">
    <name type="scientific">Natronosalvus rutilus</name>
    <dbReference type="NCBI Taxonomy" id="2953753"/>
    <lineage>
        <taxon>Archaea</taxon>
        <taxon>Methanobacteriati</taxon>
        <taxon>Methanobacteriota</taxon>
        <taxon>Stenosarchaea group</taxon>
        <taxon>Halobacteria</taxon>
        <taxon>Halobacteriales</taxon>
        <taxon>Natrialbaceae</taxon>
        <taxon>Natronosalvus</taxon>
    </lineage>
</organism>
<proteinExistence type="inferred from homology"/>
<evidence type="ECO:0000256" key="8">
    <source>
        <dbReference type="ARBA" id="ARBA00022801"/>
    </source>
</evidence>
<dbReference type="GO" id="GO:0004177">
    <property type="term" value="F:aminopeptidase activity"/>
    <property type="evidence" value="ECO:0007669"/>
    <property type="project" value="UniProtKB-KW"/>
</dbReference>
<dbReference type="SUPFAM" id="SSF144052">
    <property type="entry name" value="Thermophilic metalloprotease-like"/>
    <property type="match status" value="1"/>
</dbReference>
<evidence type="ECO:0000256" key="9">
    <source>
        <dbReference type="ARBA" id="ARBA00023049"/>
    </source>
</evidence>
<comment type="cofactor">
    <cofactor evidence="1">
        <name>Co(2+)</name>
        <dbReference type="ChEBI" id="CHEBI:48828"/>
    </cofactor>
</comment>
<evidence type="ECO:0000256" key="6">
    <source>
        <dbReference type="ARBA" id="ARBA00022670"/>
    </source>
</evidence>
<dbReference type="GeneID" id="73290481"/>
<dbReference type="GO" id="GO:0046872">
    <property type="term" value="F:metal ion binding"/>
    <property type="evidence" value="ECO:0007669"/>
    <property type="project" value="UniProtKB-KW"/>
</dbReference>
<keyword evidence="11" id="KW-1185">Reference proteome</keyword>
<evidence type="ECO:0000313" key="11">
    <source>
        <dbReference type="Proteomes" id="UP001056855"/>
    </source>
</evidence>
<reference evidence="10" key="1">
    <citation type="submission" date="2022-06" db="EMBL/GenBank/DDBJ databases">
        <title>Diverse halophilic archaea isolated from saline environments.</title>
        <authorList>
            <person name="Cui H.-L."/>
        </authorList>
    </citation>
    <scope>NUCLEOTIDE SEQUENCE</scope>
    <source>
        <strain evidence="10">WLHS1</strain>
    </source>
</reference>
<keyword evidence="9" id="KW-0482">Metalloprotease</keyword>
<dbReference type="EMBL" id="CP100355">
    <property type="protein sequence ID" value="UTF52227.1"/>
    <property type="molecule type" value="Genomic_DNA"/>
</dbReference>
<dbReference type="GO" id="GO:0006508">
    <property type="term" value="P:proteolysis"/>
    <property type="evidence" value="ECO:0007669"/>
    <property type="project" value="UniProtKB-KW"/>
</dbReference>
<evidence type="ECO:0000256" key="2">
    <source>
        <dbReference type="ARBA" id="ARBA00001946"/>
    </source>
</evidence>
<dbReference type="RefSeq" id="WP_254156066.1">
    <property type="nucleotide sequence ID" value="NZ_CP100355.1"/>
</dbReference>
<dbReference type="PANTHER" id="PTHR34448:SF1">
    <property type="entry name" value="BLL6088 PROTEIN"/>
    <property type="match status" value="1"/>
</dbReference>
<dbReference type="PANTHER" id="PTHR34448">
    <property type="entry name" value="AMINOPEPTIDASE"/>
    <property type="match status" value="1"/>
</dbReference>
<dbReference type="InterPro" id="IPR000787">
    <property type="entry name" value="Peptidase_M29"/>
</dbReference>
<evidence type="ECO:0000256" key="3">
    <source>
        <dbReference type="ARBA" id="ARBA00001947"/>
    </source>
</evidence>
<dbReference type="Gene3D" id="3.40.1830.10">
    <property type="entry name" value="Thermophilic metalloprotease (M29)"/>
    <property type="match status" value="1"/>
</dbReference>
<evidence type="ECO:0000313" key="10">
    <source>
        <dbReference type="EMBL" id="UTF52227.1"/>
    </source>
</evidence>
<dbReference type="InterPro" id="IPR035097">
    <property type="entry name" value="M29_N-terminal"/>
</dbReference>
<dbReference type="Pfam" id="PF02073">
    <property type="entry name" value="Peptidase_M29"/>
    <property type="match status" value="1"/>
</dbReference>
<comment type="cofactor">
    <cofactor evidence="2">
        <name>Mg(2+)</name>
        <dbReference type="ChEBI" id="CHEBI:18420"/>
    </cofactor>
</comment>
<comment type="similarity">
    <text evidence="4">Belongs to the peptidase M29 family.</text>
</comment>
<keyword evidence="8" id="KW-0378">Hydrolase</keyword>
<sequence length="362" mass="39880">MDPRIVEHARIIVDHSIAVKPGDEVLIKAPSEAEDLAVALNELLGDRGARPIYIGPSSRAQRAFMRAMDPDDYDGPPATYMALAENVDASIAIRAASNTNETSDIPPEKTTAYSALMKPFQEKMADKRWVATQHPAPGNAQDAEMSTAAYADFVYEAVNKDWEDQRAFQENLVALLEEGREIRIRSGDATDITMSIDGMVPVNDYGEKNLPGGEVFTAPNPDSVEGEVLFDKPLMAYGREVTDVQLVFSKGEVVDYRAGKNQDVLEAVLETDDGARRLGELGFGMNRDIDQFTHNMLFDEKMGDTVHMALGHAIDESIGLDRTGNESAIHMDMIVDMSEDSVIEIDGERIQRNGTFVFEDGF</sequence>
<evidence type="ECO:0000256" key="4">
    <source>
        <dbReference type="ARBA" id="ARBA00008236"/>
    </source>
</evidence>
<comment type="cofactor">
    <cofactor evidence="3">
        <name>Zn(2+)</name>
        <dbReference type="ChEBI" id="CHEBI:29105"/>
    </cofactor>
</comment>
<keyword evidence="7" id="KW-0479">Metal-binding</keyword>